<dbReference type="InterPro" id="IPR028994">
    <property type="entry name" value="Integrin_alpha_N"/>
</dbReference>
<keyword evidence="2" id="KW-0812">Transmembrane</keyword>
<keyword evidence="5" id="KW-0472">Membrane</keyword>
<protein>
    <submittedName>
        <fullName evidence="7">FG-GAP repeat domain-containing protein</fullName>
    </submittedName>
</protein>
<dbReference type="EMBL" id="JBHRWW010000022">
    <property type="protein sequence ID" value="MFC3690399.1"/>
    <property type="molecule type" value="Genomic_DNA"/>
</dbReference>
<evidence type="ECO:0000313" key="8">
    <source>
        <dbReference type="Proteomes" id="UP001595685"/>
    </source>
</evidence>
<evidence type="ECO:0000256" key="3">
    <source>
        <dbReference type="ARBA" id="ARBA00022729"/>
    </source>
</evidence>
<gene>
    <name evidence="7" type="ORF">ACFOLH_18780</name>
</gene>
<dbReference type="InterPro" id="IPR013517">
    <property type="entry name" value="FG-GAP"/>
</dbReference>
<dbReference type="SUPFAM" id="SSF101898">
    <property type="entry name" value="NHL repeat"/>
    <property type="match status" value="1"/>
</dbReference>
<dbReference type="Gene3D" id="2.130.10.130">
    <property type="entry name" value="Integrin alpha, N-terminal"/>
    <property type="match status" value="2"/>
</dbReference>
<dbReference type="PANTHER" id="PTHR21419:SF30">
    <property type="entry name" value="IG-LIKE DOMAIN-CONTAINING PROTEIN"/>
    <property type="match status" value="1"/>
</dbReference>
<proteinExistence type="predicted"/>
<evidence type="ECO:0000256" key="4">
    <source>
        <dbReference type="ARBA" id="ARBA00022989"/>
    </source>
</evidence>
<sequence length="752" mass="76434">MRTLAVSTVLPATVLALLAGTLVGTAPAEAAVGLTRVWSVQLPGTTVRESSVLATDLDGDGQQDVVVGGYDARVRGLDGVDGSVLPGWPVAVNRGVNSSPAAGDVDGDGRPEVVVGSGRAVAEDQVGALNRIEHDGRLAWSFAARDVVSCPSDYPSCYFASPPVHSTPALGDISRDGSADISFGTLGLTSLWSVRADGTARPGFPFYSDDTIFSSPALHDVDGDGTTDMIIGTDSTPGPPVDHQGGVLRAMRGDGSQIWEFRADEIFRSSPAVGDVDGDGRPEVVVGTGDFYSARGAGRDATKVFVLDMQGRLERTIETHGNTSAAPALADVSGDGRLDVVIGTGTRNSPVDGGRVQAYDGATGVRVLNTFAGAVREDIVGGVSTADLDGDGRQDVLAATGSGVYVRSGRDGSLLAQLNVGKVSYQNTPTVTDVDSDGRLDILLAGTTPAGTAVVERYELSGTQGRTGATSWPTFRHDARRTGSATPPPLTQQAPDHCATAAGQGYWMTARDGGVFAYCGASFFGSTGALRLNAPVVGMAATPTGSGYWLLGQDGGIFSYGDAVFRGSTGAMRLNAPVVGMAPTPSGSGYWLLGQDGGIFSYGDAVFRGSTGALRLNAPVVGMAPTPGGGGYWLLARDGGIFAFGDARFLGSTGATRLNSPVVGMAATPSGKGYWLVSGDGGIFTFGDAGFHGSSGSAPGAGPVVGIESAPDGKGYWTVGADGSVRAYGSARYLGAPTGALAQPVVGLVARS</sequence>
<comment type="subcellular location">
    <subcellularLocation>
        <location evidence="1">Membrane</location>
        <topology evidence="1">Single-pass membrane protein</topology>
    </subcellularLocation>
</comment>
<dbReference type="PANTHER" id="PTHR21419">
    <property type="match status" value="1"/>
</dbReference>
<reference evidence="8" key="1">
    <citation type="journal article" date="2019" name="Int. J. Syst. Evol. Microbiol.">
        <title>The Global Catalogue of Microorganisms (GCM) 10K type strain sequencing project: providing services to taxonomists for standard genome sequencing and annotation.</title>
        <authorList>
            <consortium name="The Broad Institute Genomics Platform"/>
            <consortium name="The Broad Institute Genome Sequencing Center for Infectious Disease"/>
            <person name="Wu L."/>
            <person name="Ma J."/>
        </authorList>
    </citation>
    <scope>NUCLEOTIDE SEQUENCE [LARGE SCALE GENOMIC DNA]</scope>
    <source>
        <strain evidence="8">NCAIM B.02333</strain>
    </source>
</reference>
<evidence type="ECO:0000313" key="7">
    <source>
        <dbReference type="EMBL" id="MFC3690399.1"/>
    </source>
</evidence>
<dbReference type="RefSeq" id="WP_376984470.1">
    <property type="nucleotide sequence ID" value="NZ_JBHRWW010000022.1"/>
</dbReference>
<feature type="chain" id="PRO_5045297804" evidence="6">
    <location>
        <begin position="31"/>
        <end position="752"/>
    </location>
</feature>
<keyword evidence="4" id="KW-1133">Transmembrane helix</keyword>
<organism evidence="7 8">
    <name type="scientific">Aquipuribacter hungaricus</name>
    <dbReference type="NCBI Taxonomy" id="545624"/>
    <lineage>
        <taxon>Bacteria</taxon>
        <taxon>Bacillati</taxon>
        <taxon>Actinomycetota</taxon>
        <taxon>Actinomycetes</taxon>
        <taxon>Micrococcales</taxon>
        <taxon>Intrasporangiaceae</taxon>
        <taxon>Aquipuribacter</taxon>
    </lineage>
</organism>
<name>A0ABV7WKU1_9MICO</name>
<dbReference type="SUPFAM" id="SSF69318">
    <property type="entry name" value="Integrin alpha N-terminal domain"/>
    <property type="match status" value="1"/>
</dbReference>
<keyword evidence="3 6" id="KW-0732">Signal</keyword>
<dbReference type="Pfam" id="PF13517">
    <property type="entry name" value="FG-GAP_3"/>
    <property type="match status" value="3"/>
</dbReference>
<keyword evidence="8" id="KW-1185">Reference proteome</keyword>
<accession>A0ABV7WKU1</accession>
<feature type="signal peptide" evidence="6">
    <location>
        <begin position="1"/>
        <end position="30"/>
    </location>
</feature>
<evidence type="ECO:0000256" key="1">
    <source>
        <dbReference type="ARBA" id="ARBA00004167"/>
    </source>
</evidence>
<dbReference type="InterPro" id="IPR045232">
    <property type="entry name" value="FAM234"/>
</dbReference>
<comment type="caution">
    <text evidence="7">The sequence shown here is derived from an EMBL/GenBank/DDBJ whole genome shotgun (WGS) entry which is preliminary data.</text>
</comment>
<evidence type="ECO:0000256" key="2">
    <source>
        <dbReference type="ARBA" id="ARBA00022692"/>
    </source>
</evidence>
<evidence type="ECO:0000256" key="6">
    <source>
        <dbReference type="SAM" id="SignalP"/>
    </source>
</evidence>
<evidence type="ECO:0000256" key="5">
    <source>
        <dbReference type="ARBA" id="ARBA00023136"/>
    </source>
</evidence>
<dbReference type="Proteomes" id="UP001595685">
    <property type="component" value="Unassembled WGS sequence"/>
</dbReference>